<dbReference type="InterPro" id="IPR005931">
    <property type="entry name" value="P5CDH/ALDH4A1"/>
</dbReference>
<evidence type="ECO:0000256" key="1">
    <source>
        <dbReference type="ARBA" id="ARBA00004786"/>
    </source>
</evidence>
<evidence type="ECO:0000256" key="10">
    <source>
        <dbReference type="ARBA" id="ARBA00048142"/>
    </source>
</evidence>
<evidence type="ECO:0000259" key="11">
    <source>
        <dbReference type="Pfam" id="PF00171"/>
    </source>
</evidence>
<keyword evidence="13" id="KW-1185">Reference proteome</keyword>
<comment type="pathway">
    <text evidence="1">Amino-acid degradation; L-proline degradation into L-glutamate; L-glutamate from L-proline: step 2/2.</text>
</comment>
<dbReference type="GO" id="GO:0003842">
    <property type="term" value="F:L-glutamate gamma-semialdehyde dehydrogenase activity"/>
    <property type="evidence" value="ECO:0007669"/>
    <property type="project" value="UniProtKB-EC"/>
</dbReference>
<proteinExistence type="inferred from homology"/>
<feature type="domain" description="Aldehyde dehydrogenase" evidence="11">
    <location>
        <begin position="575"/>
        <end position="1041"/>
    </location>
</feature>
<sequence length="1058" mass="117297">MLASASRVFRLVPNHIRCISHSILSEADLKVDDFKVQNEPCLSYLKGSKEREELQAALERYGNKIEDIPIVVGSEEIRTDKPRYQVCPFDHQKKIAKFYDANEEVIKKAIKISQEVRPKWEKVPLNERCKIFLKVADLMATKYRMDLNAATMLGQAKTVIQAEIDAAAELIDFFRFNAFFAKELTKYQPLSPRPKETLNSMRYRGIEGFIAAITPFNFTAIAGNLPSAPALMGNVVLWKPSGTAVLSSYMAFKAMREAGIPAGVINFVPSNGSVLGNTITSSPELAGINFTGSVATFQHLWRQVGENFSVYKNVPRMIGELGGKNYHLVHPSADPDTVAAATIRSAFEYCGQKCSACSRMYIAQSIWPQVKEKMLKILKDMKVGPPTDFEVFMSAVIDDRAFKRIKGYIDHAGASKSLTVIAGGSCDDSTGYYVQPTVIETTDPHDRIMKEEIFGPVLTVYVFPDEKANEIPQLISDSVPYGLTGSVFSQDEGYARRVAEDLKMSAGNFYVNDKSTGAIVGQQPFGGGRHSAYLKGSKEREELLAALEKHGGKTEDIPIVIGSEEIRTDNIHFQVCPFDHQKKIAKFYYANEEVIKKAVKISQEVRQRWERVPLNEKCKIFLKAADLMATKYRMDLNAATMLGQAKTIIQAEIDAAAELIDFFRFNAFFAKELTKYQPLSPKPAETLNTMRYRGIEGFIAAITPFNFTAIAGNLPSAPALMGNVVLWKPSDTAILSNYIVFKAMREAGIPAGVINFIPADGPVFGNTITSCPDLAGINFTGSVATFQHLWKQVGENFSIYKNIPRMIGECGGKNYHLVHPSADPDTVAVATIRSAFEYCGQKCSACSRMYIAQSIWPQVKEKMLKILKDVKVGPPMDFEVFMSAVIDDRAFKRIKGYIDHAGTSTSLTVIAGGSCDNSTGYYVQPTVIETTDPLDRIMKEEIFGPVLTVYAFPDDKADEILQLIADSVPYGLTGSVFSQDEEYAKRATEELKMTAGNFYVNDKSTGSVVGQQPFGGGRISGTNDKAGGPHYILRWTSPQAVKETFVPLREWKYPYMEN</sequence>
<keyword evidence="5" id="KW-0560">Oxidoreductase</keyword>
<reference evidence="12" key="1">
    <citation type="submission" date="2020-11" db="EMBL/GenBank/DDBJ databases">
        <authorList>
            <person name="Tran Van P."/>
        </authorList>
    </citation>
    <scope>NUCLEOTIDE SEQUENCE</scope>
</reference>
<evidence type="ECO:0000256" key="5">
    <source>
        <dbReference type="ARBA" id="ARBA00023002"/>
    </source>
</evidence>
<evidence type="ECO:0000256" key="3">
    <source>
        <dbReference type="ARBA" id="ARBA00012884"/>
    </source>
</evidence>
<dbReference type="InterPro" id="IPR015590">
    <property type="entry name" value="Aldehyde_DH_dom"/>
</dbReference>
<evidence type="ECO:0000256" key="8">
    <source>
        <dbReference type="ARBA" id="ARBA00029864"/>
    </source>
</evidence>
<evidence type="ECO:0000256" key="4">
    <source>
        <dbReference type="ARBA" id="ARBA00014421"/>
    </source>
</evidence>
<dbReference type="InterPro" id="IPR016163">
    <property type="entry name" value="Ald_DH_C"/>
</dbReference>
<dbReference type="CDD" id="cd07123">
    <property type="entry name" value="ALDH_F4-17_P5CDH"/>
    <property type="match status" value="2"/>
</dbReference>
<feature type="domain" description="Aldehyde dehydrogenase" evidence="11">
    <location>
        <begin position="85"/>
        <end position="533"/>
    </location>
</feature>
<dbReference type="AlphaFoldDB" id="A0A7R8X518"/>
<dbReference type="InterPro" id="IPR016162">
    <property type="entry name" value="Ald_DH_N"/>
</dbReference>
<dbReference type="GO" id="GO:0010133">
    <property type="term" value="P:L-proline catabolic process to L-glutamate"/>
    <property type="evidence" value="ECO:0007669"/>
    <property type="project" value="UniProtKB-UniPathway"/>
</dbReference>
<organism evidence="12">
    <name type="scientific">Darwinula stevensoni</name>
    <dbReference type="NCBI Taxonomy" id="69355"/>
    <lineage>
        <taxon>Eukaryota</taxon>
        <taxon>Metazoa</taxon>
        <taxon>Ecdysozoa</taxon>
        <taxon>Arthropoda</taxon>
        <taxon>Crustacea</taxon>
        <taxon>Oligostraca</taxon>
        <taxon>Ostracoda</taxon>
        <taxon>Podocopa</taxon>
        <taxon>Podocopida</taxon>
        <taxon>Darwinulocopina</taxon>
        <taxon>Darwinuloidea</taxon>
        <taxon>Darwinulidae</taxon>
        <taxon>Darwinula</taxon>
    </lineage>
</organism>
<dbReference type="FunFam" id="3.40.605.10:FF:000006">
    <property type="entry name" value="1-pyrroline-5-carboxylate dehydrogenase"/>
    <property type="match status" value="2"/>
</dbReference>
<evidence type="ECO:0000313" key="13">
    <source>
        <dbReference type="Proteomes" id="UP000677054"/>
    </source>
</evidence>
<dbReference type="GO" id="GO:0005759">
    <property type="term" value="C:mitochondrial matrix"/>
    <property type="evidence" value="ECO:0007669"/>
    <property type="project" value="TreeGrafter"/>
</dbReference>
<dbReference type="PANTHER" id="PTHR42862">
    <property type="entry name" value="DELTA-1-PYRROLINE-5-CARBOXYLATE DEHYDROGENASE 1, ISOFORM A-RELATED"/>
    <property type="match status" value="1"/>
</dbReference>
<dbReference type="PROSITE" id="PS00070">
    <property type="entry name" value="ALDEHYDE_DEHYDR_CYS"/>
    <property type="match status" value="2"/>
</dbReference>
<evidence type="ECO:0000256" key="7">
    <source>
        <dbReference type="ARBA" id="ARBA00023062"/>
    </source>
</evidence>
<protein>
    <recommendedName>
        <fullName evidence="4">Delta-1-pyrroline-5-carboxylate dehydrogenase, mitochondrial</fullName>
        <ecNumber evidence="3">1.2.1.88</ecNumber>
    </recommendedName>
    <alternativeName>
        <fullName evidence="8">Aldehyde dehydrogenase family 4 member A1</fullName>
    </alternativeName>
    <alternativeName>
        <fullName evidence="9">L-glutamate gamma-semialdehyde dehydrogenase</fullName>
    </alternativeName>
</protein>
<keyword evidence="7" id="KW-0642">Proline metabolism</keyword>
<name>A0A7R8X518_9CRUS</name>
<keyword evidence="6" id="KW-0520">NAD</keyword>
<dbReference type="EMBL" id="CAJPEV010000530">
    <property type="protein sequence ID" value="CAG0886184.1"/>
    <property type="molecule type" value="Genomic_DNA"/>
</dbReference>
<dbReference type="Gene3D" id="3.40.309.10">
    <property type="entry name" value="Aldehyde Dehydrogenase, Chain A, domain 2"/>
    <property type="match status" value="2"/>
</dbReference>
<dbReference type="Proteomes" id="UP000677054">
    <property type="component" value="Unassembled WGS sequence"/>
</dbReference>
<evidence type="ECO:0000313" key="12">
    <source>
        <dbReference type="EMBL" id="CAD7243946.1"/>
    </source>
</evidence>
<evidence type="ECO:0000256" key="6">
    <source>
        <dbReference type="ARBA" id="ARBA00023027"/>
    </source>
</evidence>
<dbReference type="NCBIfam" id="TIGR01236">
    <property type="entry name" value="D1pyr5carbox1"/>
    <property type="match status" value="2"/>
</dbReference>
<dbReference type="SUPFAM" id="SSF53720">
    <property type="entry name" value="ALDH-like"/>
    <property type="match status" value="2"/>
</dbReference>
<dbReference type="Gene3D" id="3.40.605.10">
    <property type="entry name" value="Aldehyde Dehydrogenase, Chain A, domain 1"/>
    <property type="match status" value="2"/>
</dbReference>
<dbReference type="InterPro" id="IPR016160">
    <property type="entry name" value="Ald_DH_CS_CYS"/>
</dbReference>
<dbReference type="OrthoDB" id="5322683at2759"/>
<dbReference type="Pfam" id="PF00171">
    <property type="entry name" value="Aldedh"/>
    <property type="match status" value="2"/>
</dbReference>
<dbReference type="EMBL" id="LR900047">
    <property type="protein sequence ID" value="CAD7243946.1"/>
    <property type="molecule type" value="Genomic_DNA"/>
</dbReference>
<dbReference type="UniPathway" id="UPA00261">
    <property type="reaction ID" value="UER00374"/>
</dbReference>
<gene>
    <name evidence="12" type="ORF">DSTB1V02_LOCUS3851</name>
</gene>
<dbReference type="PANTHER" id="PTHR42862:SF1">
    <property type="entry name" value="DELTA-1-PYRROLINE-5-CARBOXYLATE DEHYDROGENASE 2, ISOFORM A-RELATED"/>
    <property type="match status" value="1"/>
</dbReference>
<accession>A0A7R8X518</accession>
<evidence type="ECO:0000256" key="9">
    <source>
        <dbReference type="ARBA" id="ARBA00032259"/>
    </source>
</evidence>
<dbReference type="FunFam" id="3.40.309.10:FF:000005">
    <property type="entry name" value="1-pyrroline-5-carboxylate dehydrogenase 1"/>
    <property type="match status" value="2"/>
</dbReference>
<dbReference type="EC" id="1.2.1.88" evidence="3"/>
<comment type="similarity">
    <text evidence="2">Belongs to the aldehyde dehydrogenase family.</text>
</comment>
<dbReference type="InterPro" id="IPR050485">
    <property type="entry name" value="Proline_metab_enzyme"/>
</dbReference>
<dbReference type="InterPro" id="IPR016161">
    <property type="entry name" value="Ald_DH/histidinol_DH"/>
</dbReference>
<evidence type="ECO:0000256" key="2">
    <source>
        <dbReference type="ARBA" id="ARBA00009986"/>
    </source>
</evidence>
<comment type="catalytic activity">
    <reaction evidence="10">
        <text>L-glutamate 5-semialdehyde + NAD(+) + H2O = L-glutamate + NADH + 2 H(+)</text>
        <dbReference type="Rhea" id="RHEA:30235"/>
        <dbReference type="ChEBI" id="CHEBI:15377"/>
        <dbReference type="ChEBI" id="CHEBI:15378"/>
        <dbReference type="ChEBI" id="CHEBI:29985"/>
        <dbReference type="ChEBI" id="CHEBI:57540"/>
        <dbReference type="ChEBI" id="CHEBI:57945"/>
        <dbReference type="ChEBI" id="CHEBI:58066"/>
        <dbReference type="EC" id="1.2.1.88"/>
    </reaction>
</comment>